<keyword evidence="3" id="KW-0677">Repeat</keyword>
<evidence type="ECO:0000259" key="10">
    <source>
        <dbReference type="PROSITE" id="PS50157"/>
    </source>
</evidence>
<feature type="domain" description="C2H2-type" evidence="10">
    <location>
        <begin position="32"/>
        <end position="59"/>
    </location>
</feature>
<dbReference type="PANTHER" id="PTHR23226:SF416">
    <property type="entry name" value="FI01424P"/>
    <property type="match status" value="1"/>
</dbReference>
<evidence type="ECO:0000256" key="9">
    <source>
        <dbReference type="SAM" id="MobiDB-lite"/>
    </source>
</evidence>
<comment type="caution">
    <text evidence="11">The sequence shown here is derived from an EMBL/GenBank/DDBJ whole genome shotgun (WGS) entry which is preliminary data.</text>
</comment>
<dbReference type="PROSITE" id="PS50157">
    <property type="entry name" value="ZINC_FINGER_C2H2_2"/>
    <property type="match status" value="2"/>
</dbReference>
<proteinExistence type="predicted"/>
<evidence type="ECO:0000256" key="6">
    <source>
        <dbReference type="ARBA" id="ARBA00023125"/>
    </source>
</evidence>
<evidence type="ECO:0000256" key="7">
    <source>
        <dbReference type="ARBA" id="ARBA00023242"/>
    </source>
</evidence>
<dbReference type="Pfam" id="PF00096">
    <property type="entry name" value="zf-C2H2"/>
    <property type="match status" value="1"/>
</dbReference>
<keyword evidence="6" id="KW-0238">DNA-binding</keyword>
<dbReference type="EMBL" id="CATNWA010019684">
    <property type="protein sequence ID" value="CAI9614468.1"/>
    <property type="molecule type" value="Genomic_DNA"/>
</dbReference>
<keyword evidence="7" id="KW-0539">Nucleus</keyword>
<dbReference type="Pfam" id="PF13912">
    <property type="entry name" value="zf-C2H2_6"/>
    <property type="match status" value="1"/>
</dbReference>
<accession>A0ABN9H133</accession>
<evidence type="ECO:0000256" key="4">
    <source>
        <dbReference type="ARBA" id="ARBA00022771"/>
    </source>
</evidence>
<organism evidence="11 12">
    <name type="scientific">Staurois parvus</name>
    <dbReference type="NCBI Taxonomy" id="386267"/>
    <lineage>
        <taxon>Eukaryota</taxon>
        <taxon>Metazoa</taxon>
        <taxon>Chordata</taxon>
        <taxon>Craniata</taxon>
        <taxon>Vertebrata</taxon>
        <taxon>Euteleostomi</taxon>
        <taxon>Amphibia</taxon>
        <taxon>Batrachia</taxon>
        <taxon>Anura</taxon>
        <taxon>Neobatrachia</taxon>
        <taxon>Ranoidea</taxon>
        <taxon>Ranidae</taxon>
        <taxon>Staurois</taxon>
    </lineage>
</organism>
<keyword evidence="4 8" id="KW-0863">Zinc-finger</keyword>
<evidence type="ECO:0000256" key="1">
    <source>
        <dbReference type="ARBA" id="ARBA00004123"/>
    </source>
</evidence>
<keyword evidence="2" id="KW-0479">Metal-binding</keyword>
<evidence type="ECO:0000256" key="2">
    <source>
        <dbReference type="ARBA" id="ARBA00022723"/>
    </source>
</evidence>
<dbReference type="InterPro" id="IPR013087">
    <property type="entry name" value="Znf_C2H2_type"/>
</dbReference>
<feature type="compositionally biased region" description="Polar residues" evidence="9">
    <location>
        <begin position="97"/>
        <end position="109"/>
    </location>
</feature>
<dbReference type="Gene3D" id="3.30.160.60">
    <property type="entry name" value="Classic Zinc Finger"/>
    <property type="match status" value="3"/>
</dbReference>
<evidence type="ECO:0000256" key="5">
    <source>
        <dbReference type="ARBA" id="ARBA00022833"/>
    </source>
</evidence>
<sequence>EQPYLCSECGKCFSHKSRLYIYQRSHTGQKPYVCPECGKYFSLKPSLHTHLRSYTEEKLYICTECGKRFSEKPFSSYRTEISYGGKSHIGDKRVSESSKSTEINKLQGN</sequence>
<feature type="region of interest" description="Disordered" evidence="9">
    <location>
        <begin position="83"/>
        <end position="109"/>
    </location>
</feature>
<evidence type="ECO:0000313" key="12">
    <source>
        <dbReference type="Proteomes" id="UP001162483"/>
    </source>
</evidence>
<gene>
    <name evidence="11" type="ORF">SPARVUS_LOCUS15057103</name>
</gene>
<reference evidence="11" key="1">
    <citation type="submission" date="2023-05" db="EMBL/GenBank/DDBJ databases">
        <authorList>
            <person name="Stuckert A."/>
        </authorList>
    </citation>
    <scope>NUCLEOTIDE SEQUENCE</scope>
</reference>
<dbReference type="Proteomes" id="UP001162483">
    <property type="component" value="Unassembled WGS sequence"/>
</dbReference>
<dbReference type="InterPro" id="IPR036236">
    <property type="entry name" value="Znf_C2H2_sf"/>
</dbReference>
<evidence type="ECO:0000256" key="3">
    <source>
        <dbReference type="ARBA" id="ARBA00022737"/>
    </source>
</evidence>
<keyword evidence="12" id="KW-1185">Reference proteome</keyword>
<protein>
    <recommendedName>
        <fullName evidence="10">C2H2-type domain-containing protein</fullName>
    </recommendedName>
</protein>
<dbReference type="SUPFAM" id="SSF57667">
    <property type="entry name" value="beta-beta-alpha zinc fingers"/>
    <property type="match status" value="1"/>
</dbReference>
<dbReference type="PANTHER" id="PTHR23226">
    <property type="entry name" value="ZINC FINGER AND SCAN DOMAIN-CONTAINING"/>
    <property type="match status" value="1"/>
</dbReference>
<keyword evidence="5" id="KW-0862">Zinc</keyword>
<feature type="non-terminal residue" evidence="11">
    <location>
        <position position="1"/>
    </location>
</feature>
<name>A0ABN9H133_9NEOB</name>
<evidence type="ECO:0000256" key="8">
    <source>
        <dbReference type="PROSITE-ProRule" id="PRU00042"/>
    </source>
</evidence>
<evidence type="ECO:0000313" key="11">
    <source>
        <dbReference type="EMBL" id="CAI9614468.1"/>
    </source>
</evidence>
<comment type="subcellular location">
    <subcellularLocation>
        <location evidence="1">Nucleus</location>
    </subcellularLocation>
</comment>
<feature type="domain" description="C2H2-type" evidence="10">
    <location>
        <begin position="4"/>
        <end position="31"/>
    </location>
</feature>